<keyword evidence="5" id="KW-1133">Transmembrane helix</keyword>
<evidence type="ECO:0000313" key="7">
    <source>
        <dbReference type="EMBL" id="CAK9011129.1"/>
    </source>
</evidence>
<keyword evidence="1" id="KW-0489">Methyltransferase</keyword>
<evidence type="ECO:0000313" key="8">
    <source>
        <dbReference type="Proteomes" id="UP001642464"/>
    </source>
</evidence>
<feature type="region of interest" description="Disordered" evidence="4">
    <location>
        <begin position="1825"/>
        <end position="1844"/>
    </location>
</feature>
<dbReference type="Pfam" id="PF00501">
    <property type="entry name" value="AMP-binding"/>
    <property type="match status" value="1"/>
</dbReference>
<feature type="region of interest" description="Disordered" evidence="4">
    <location>
        <begin position="1490"/>
        <end position="1570"/>
    </location>
</feature>
<evidence type="ECO:0000256" key="4">
    <source>
        <dbReference type="SAM" id="MobiDB-lite"/>
    </source>
</evidence>
<feature type="compositionally biased region" description="Low complexity" evidence="4">
    <location>
        <begin position="1907"/>
        <end position="1922"/>
    </location>
</feature>
<accession>A0ABP0J9R5</accession>
<protein>
    <submittedName>
        <fullName evidence="7">Mycosubtilin synthase subunit C</fullName>
    </submittedName>
</protein>
<dbReference type="Pfam" id="PF00145">
    <property type="entry name" value="DNA_methylase"/>
    <property type="match status" value="1"/>
</dbReference>
<feature type="transmembrane region" description="Helical" evidence="5">
    <location>
        <begin position="4044"/>
        <end position="4063"/>
    </location>
</feature>
<feature type="transmembrane region" description="Helical" evidence="5">
    <location>
        <begin position="3840"/>
        <end position="3859"/>
    </location>
</feature>
<dbReference type="InterPro" id="IPR000873">
    <property type="entry name" value="AMP-dep_synth/lig_dom"/>
</dbReference>
<dbReference type="SUPFAM" id="SSF56801">
    <property type="entry name" value="Acetyl-CoA synthetase-like"/>
    <property type="match status" value="1"/>
</dbReference>
<dbReference type="PANTHER" id="PTHR45527">
    <property type="entry name" value="NONRIBOSOMAL PEPTIDE SYNTHETASE"/>
    <property type="match status" value="1"/>
</dbReference>
<evidence type="ECO:0000259" key="6">
    <source>
        <dbReference type="Pfam" id="PF00501"/>
    </source>
</evidence>
<gene>
    <name evidence="7" type="ORF">SCF082_LOCUS10968</name>
</gene>
<comment type="caution">
    <text evidence="7">The sequence shown here is derived from an EMBL/GenBank/DDBJ whole genome shotgun (WGS) entry which is preliminary data.</text>
</comment>
<keyword evidence="2" id="KW-0808">Transferase</keyword>
<feature type="compositionally biased region" description="Basic residues" evidence="4">
    <location>
        <begin position="1490"/>
        <end position="1502"/>
    </location>
</feature>
<dbReference type="Gene3D" id="3.40.50.150">
    <property type="entry name" value="Vaccinia Virus protein VP39"/>
    <property type="match status" value="1"/>
</dbReference>
<evidence type="ECO:0000256" key="5">
    <source>
        <dbReference type="SAM" id="Phobius"/>
    </source>
</evidence>
<feature type="domain" description="AMP-dependent synthetase/ligase" evidence="6">
    <location>
        <begin position="3419"/>
        <end position="3545"/>
    </location>
</feature>
<dbReference type="SUPFAM" id="SSF53335">
    <property type="entry name" value="S-adenosyl-L-methionine-dependent methyltransferases"/>
    <property type="match status" value="1"/>
</dbReference>
<evidence type="ECO:0000256" key="2">
    <source>
        <dbReference type="ARBA" id="ARBA00022679"/>
    </source>
</evidence>
<sequence length="4142" mass="455392">MDLACLAAVAERHAGQRPSRGRPVASLQQRIAKAAERARKLQHRTRKKQLADRRLKRQMQSNNSKGRNRTSDHMLPLSGQGLRPGARPGSGKWKSWTSEAVLRAAFANEILSLRQVAEQIDGASASHCSMARCFVAQALHQVQSQGLARAAAEAKAKWGDGGQLTFCLLNLMFDETELEVALEDFGPGDWSILASHAQVSYGGPDGVQDLDVIRNPQALLDKTAETMFASLSQGPGGLRPGPDAASAKFRCTMVTCDAFSANLRLLRHLNYTLEENHMLLPTLCAQHRNGNVVERATKLLGILPGSFAVAKTLQKGKVMQKVSEKVKAMLARRLVVLDAVPADLLQEWSDVKVAQRSFLELVMATSMEQASVPGRRQQAANDFLDFFAGHWTGPGRTAARGLWPGSKMDKFGFKVAMDKMFRMLVCDTYGGVEVTRVARQAYNQRHPLHVILDAEFLGEGSGYGKLFLGGENGEAASEAESFTMVFEKRRSDAAAATSASEWEKIEPASKEPCRLWVENLMAELENLNVKLMAYNKAPPVTETVQLTDAPAGACSEQAPASQDDAETLRLSPNAGVMDRVVKLLEQQRLQQQALLAHLQDQRLQSDFANQVLKSVLNSHGEAQCMQLLEQATPASVMDIRDANGMTVLHHAIRQGKELVFDRVLEINPNLADQITNCDGRPAHWSTLMLLVDTKIRALGEEKYFYFLRRLLQTCSCQTMQARSTNGSTVLHAAGSKGLFQVLKLLLWGLYDKAGATERAFGLVRSLVNSPGGPRNAGVVDACLSCNVELAMYLKRYWGGVELLDAPVWVWDQGYREESVQKAFQLFRSVVLRPVVVPALNKWTKVAPCLCHVSLMQHTFNLMRDAFQACFPPSAEESASEENEEAKALGLPIDQTKIWRKPARKREQKAVHFLADKEASFFTMAWSCITKPIMRIHYSLFKNATWLSERVSPEEAEQLNPQDIGQELVEGVTGEQGEIELELGDSNSSNIGATTACFFKSSLNPATTSMGELMSALSSPDHPLWGPLAGFYGQQSTWEDKFKRCCRRTVFTVMGQLWRKLIEPWKRFPWKLANITDVQAPMDVRQGLAQELFSVKPCCLDCFSVKLRSVLGSHERLLDEDVQAFLAALFERAVPTSTYIERMFSRFSKWRETSGPKLNLFQCAAKHVTSRFRDKVAIWRAKARASGILPPAASNLRRPDWVQPLKRGRSQTGLHLFAKELGTEQGKVGFDKARALWRLKPQNEKDAWSVKAKAGNALAAQSLARQRRATEPVVGGPWSVGTSEGFCLSEHVINSVIDQMPVLAEKWKCENNSLMDAPIAFQEGSEDRAPLFAGCPAGYCVSGLNEAQQDVYHDLHDLLVHTIMTHGPGPSQPAAEPLVLRYSSVFSSQIVYVSIAFHTRKQPIEAACIVLHPMPRNPGQALRDWLHDVALCVRLAGAASDWTLEIIEPDTIEALSQFIVKGAQLVDMGSFQTWRGAKKEQSMAMSALRLLSHHPSKGRKRKGTAGERPSGLVPPKRKKKGQKNPCKSNSHTSASEAGLESENEGPLADLPARDGVSGQAPSSSSGLQASGRVLHKRATDWGPFKISPIFSQGKKTGWGAICGRHLDGPHMGSSGSCKKAVSLGTSLGLTDDVCVLRLKRWLISGLDDELWPATKRAKHVGMGGKHLAAFTHGLHAEYGSYSSYYKFVSKKENQKEHSSFLKALAQWIQARNENPQEYRLRDTKALKAVKQSLLLERTQGGKFIAPRMKFVEEQHWKEEQYGKLDTAKVVEEEIHGKVRKGAWVRVGAEGEWDYENYEDRALKEQTEEHNGEGLFAKEAFARKQKAAQSALDKTHREREAAVASSQVMDTSALLAIIAQSRSSNDAPTADKAAASAASSNSDHEDEESDDEGPGATATFFGSKRKAGASKAAPKVPAKAAKAKQTSAPSTSARGGKASQTAPASSSKASKVESAQVAKKNEAKSVLVAAAADGTAESTMALDGRAQRTLRTLQKSLSDQLAALQAINVDDGPTPVATAAQAAYKTDCKKREGELRKIAKNVREVIKRAEKSTNKDAFGDELTKLDEVGQAANALADLFSVMPVPCAQADLVTSAYEAALVFFTEESAILASQTLGGGFRLKYVLAKASCHFFYEEYKKFCDCFKAEEEEIQALATLVGRESLEQQAALEMEGRLVSMLQGIPEQELQDMDAGKSLADDSQLVKTLSLARLVMDSCDDEGFLARSLKGDVTVVASLLDSSNVLKLEAAVGTLSEVATASTAKKGASEKALMTPIQRFFLQCAGGQSLYALASARVTAGEQESKFEALVVEAEELLKSFPDSIPAGFSQDQMADKINSFFVPANQKVGDVQKQLKQAVKAASQGQKERLKARFNRLKEDFAKKVTLLTKTFLVDSVTEVMWLGQRKLIDLSQAFSALHAEKVVKHPLLAELPNAEWLKQYEGLVAKLVVAVEIVFNNHPAFSHLPKKDFKVEVVKGDLAVLVSELKQWIQDEKLLVKINEHFVKACGTSLATACASGLQAIKHMLEQGQKGVAGTGMSSETELNLLQKIPLDNPLRPLVAGFLEVAKHVEADDKLGGALQDLQRKLVEAQKVGEKEPQVKEQLTASGFAAAVPWFHDLGAKFVSRSQKTVDDMSDAVRVQGKAVGKMLESLPRFDNEDKYRGKGLTVVQKLAADTKQLSEKIESLENHVASLKAAETLDFGLGPLAKSAMEGEELGTEVKTLRGILATASLHVALVAGLCVLRNPELGSASAQGSKALKELRPIVETLQKHLAELPEGEAELKQFTQKVVLENSAAADWVYKYKAKAKAPGDGRRLKKNDSCEESRLMLEASGRVVDPAAIKNGSLLLSLAEEHIKGYWTLFPDQEFGPQLTSTDCKIEELSLSWGSCCSGSEGAFYVFEALNSVFESHDVRLSLRHKFSCESHQDKQKWIRAVVKCGPLDRSLDGETLCIPEEAGSPCIFANICDLHKGVAHCVVHNKDCEVPHLDVLVLGTSCKDLSRINPSKVLGRPVLEMSTSKGGSAQTYHGFISYVQAMPPLFVFYENVDTIEDAVGPQAVSNMDILLNQMSELGYASQKMMTDAKEFGLPARRRRSYVLFVRQTNPYLDFSKQGLHDALATFRQMVASCLRSAPCVSEVLLDNADDDEAAEIASGLEGRRARVAASQAAAAKRAAKAPNAQSCDKWPEQHFKISQDLGVRWDGRTPEDLEDNDWYDTLSQREKDSLSLSRTVAPQAAFRNLSQSVMRAAGGTLSESGKHIAPTMLPGQLLWISESVSPAQRLLLGQEALLLQGFPVRPFLAAHEKLRKNEAASTQSNQPLAGSTKKRKREEKEKTIQLDISESLMQDLAGNAMALPVVLGIVQSALCCFKWKPLVEPATEEQLDLAMGISPSTSHSSTGCLGGLCPIGHSGPLLWVLLSSLQKVVCRQRRLEDLVATPTILELIVDSGVSLSSLRQVVCMGEPLSWRLAGKILKQLPSVHLKNFYGSTETENTIYRVPPNGNFSQESAVPAGQPQPHVSVHLLKVDSLELSDADEDEGEICFAGVMSSGYWQRPDLTSVTFVDHPQLGRLYRTGDLGAWKRGQLHVSGRIDRQVKVRGCRVELQELEFALKTLSSEASDGLGGLQELQECSAVVASAPASHLQIVVFVCPETLDLDLIREQATTRLSPQLMPSLFTALPQLPRLANGKVDLVSLKTLASNSLAKQSTETHAVLDSLGILQHLTKSQIEEDRWIQNQQAFWTLLVMMEHFHFTRGAARSGQAYGYGDSDFVALFILIDVCHCRDMVAFLLLLGFTDSRMKGSIHSLGPRDAAVFITALFMTLIFGPVHRAVLTDWDTFPQVRVGPEWFLYTYFWARVVLLGLCHVARPGLWQAMFMFLMALCPDDLFWLQLPMSLRASLEDNVPLDTKSLKFTGFFLPACYLLSFYASQAGIVTWCKRSGQRLMQRVVEVTSLLEWKLELSFSLACFSQWLVLSLLCGRWPKWNMIPFAYQDGYQAVFVEVGDHTVSWDYMTNPSLLLYLAIWIGEALLLLLPGMFIALGMVYLPWHFKTMGTASFGIYVIHVPIAYTPWIRHFEAPILQRITDPAWNGGINLLIVLAWNALFCIIFAHSIGAKFHQLLVSTLAKIAQLQNVLQQKATHKDIDSVPECV</sequence>
<feature type="region of interest" description="Disordered" evidence="4">
    <location>
        <begin position="3302"/>
        <end position="3327"/>
    </location>
</feature>
<feature type="compositionally biased region" description="Low complexity" evidence="4">
    <location>
        <begin position="1935"/>
        <end position="1956"/>
    </location>
</feature>
<dbReference type="InterPro" id="IPR045851">
    <property type="entry name" value="AMP-bd_C_sf"/>
</dbReference>
<dbReference type="Proteomes" id="UP001642464">
    <property type="component" value="Unassembled WGS sequence"/>
</dbReference>
<feature type="compositionally biased region" description="Polar residues" evidence="4">
    <location>
        <begin position="1524"/>
        <end position="1534"/>
    </location>
</feature>
<dbReference type="EMBL" id="CAXAMM010006458">
    <property type="protein sequence ID" value="CAK9011129.1"/>
    <property type="molecule type" value="Genomic_DNA"/>
</dbReference>
<evidence type="ECO:0000256" key="3">
    <source>
        <dbReference type="SAM" id="Coils"/>
    </source>
</evidence>
<feature type="compositionally biased region" description="Acidic residues" evidence="4">
    <location>
        <begin position="1882"/>
        <end position="1891"/>
    </location>
</feature>
<reference evidence="7 8" key="1">
    <citation type="submission" date="2024-02" db="EMBL/GenBank/DDBJ databases">
        <authorList>
            <person name="Chen Y."/>
            <person name="Shah S."/>
            <person name="Dougan E. K."/>
            <person name="Thang M."/>
            <person name="Chan C."/>
        </authorList>
    </citation>
    <scope>NUCLEOTIDE SEQUENCE [LARGE SCALE GENOMIC DNA]</scope>
</reference>
<dbReference type="Gene3D" id="3.40.50.12780">
    <property type="entry name" value="N-terminal domain of ligase-like"/>
    <property type="match status" value="1"/>
</dbReference>
<keyword evidence="5" id="KW-0812">Transmembrane</keyword>
<feature type="region of interest" description="Disordered" evidence="4">
    <location>
        <begin position="1860"/>
        <end position="1958"/>
    </location>
</feature>
<keyword evidence="3" id="KW-0175">Coiled coil</keyword>
<feature type="coiled-coil region" evidence="3">
    <location>
        <begin position="2665"/>
        <end position="2692"/>
    </location>
</feature>
<dbReference type="Gene3D" id="1.25.40.20">
    <property type="entry name" value="Ankyrin repeat-containing domain"/>
    <property type="match status" value="1"/>
</dbReference>
<feature type="compositionally biased region" description="Low complexity" evidence="4">
    <location>
        <begin position="1862"/>
        <end position="1879"/>
    </location>
</feature>
<dbReference type="Gene3D" id="3.30.300.30">
    <property type="match status" value="1"/>
</dbReference>
<name>A0ABP0J9R5_9DINO</name>
<feature type="region of interest" description="Disordered" evidence="4">
    <location>
        <begin position="34"/>
        <end position="91"/>
    </location>
</feature>
<evidence type="ECO:0000256" key="1">
    <source>
        <dbReference type="ARBA" id="ARBA00022603"/>
    </source>
</evidence>
<feature type="transmembrane region" description="Helical" evidence="5">
    <location>
        <begin position="4009"/>
        <end position="4037"/>
    </location>
</feature>
<proteinExistence type="predicted"/>
<dbReference type="InterPro" id="IPR042099">
    <property type="entry name" value="ANL_N_sf"/>
</dbReference>
<feature type="transmembrane region" description="Helical" evidence="5">
    <location>
        <begin position="3799"/>
        <end position="3820"/>
    </location>
</feature>
<feature type="compositionally biased region" description="Polar residues" evidence="4">
    <location>
        <begin position="1558"/>
        <end position="1567"/>
    </location>
</feature>
<dbReference type="InterPro" id="IPR029063">
    <property type="entry name" value="SAM-dependent_MTases_sf"/>
</dbReference>
<dbReference type="InterPro" id="IPR001525">
    <property type="entry name" value="C5_MeTfrase"/>
</dbReference>
<dbReference type="SUPFAM" id="SSF48403">
    <property type="entry name" value="Ankyrin repeat"/>
    <property type="match status" value="1"/>
</dbReference>
<keyword evidence="5" id="KW-0472">Membrane</keyword>
<feature type="transmembrane region" description="Helical" evidence="5">
    <location>
        <begin position="3908"/>
        <end position="3928"/>
    </location>
</feature>
<feature type="transmembrane region" description="Helical" evidence="5">
    <location>
        <begin position="4083"/>
        <end position="4101"/>
    </location>
</feature>
<dbReference type="PANTHER" id="PTHR45527:SF1">
    <property type="entry name" value="FATTY ACID SYNTHASE"/>
    <property type="match status" value="1"/>
</dbReference>
<dbReference type="InterPro" id="IPR036770">
    <property type="entry name" value="Ankyrin_rpt-contain_sf"/>
</dbReference>
<feature type="compositionally biased region" description="Polar residues" evidence="4">
    <location>
        <begin position="3305"/>
        <end position="3315"/>
    </location>
</feature>
<organism evidence="7 8">
    <name type="scientific">Durusdinium trenchii</name>
    <dbReference type="NCBI Taxonomy" id="1381693"/>
    <lineage>
        <taxon>Eukaryota</taxon>
        <taxon>Sar</taxon>
        <taxon>Alveolata</taxon>
        <taxon>Dinophyceae</taxon>
        <taxon>Suessiales</taxon>
        <taxon>Symbiodiniaceae</taxon>
        <taxon>Durusdinium</taxon>
    </lineage>
</organism>
<keyword evidence="8" id="KW-1185">Reference proteome</keyword>